<dbReference type="GO" id="GO:0004674">
    <property type="term" value="F:protein serine/threonine kinase activity"/>
    <property type="evidence" value="ECO:0007669"/>
    <property type="project" value="UniProtKB-KW"/>
</dbReference>
<comment type="subcellular location">
    <subcellularLocation>
        <location evidence="1">Membrane</location>
        <topology evidence="1">Single-pass type I membrane protein</topology>
    </subcellularLocation>
</comment>
<accession>A0AA88DZW8</accession>
<dbReference type="InterPro" id="IPR021820">
    <property type="entry name" value="S-locus_recpt_kinase_C"/>
</dbReference>
<dbReference type="EC" id="2.7.11.1" evidence="17"/>
<keyword evidence="4 17" id="KW-0808">Transferase</keyword>
<dbReference type="Gene3D" id="3.50.4.10">
    <property type="entry name" value="Hepatocyte Growth Factor"/>
    <property type="match status" value="1"/>
</dbReference>
<evidence type="ECO:0000313" key="23">
    <source>
        <dbReference type="EMBL" id="GMN61964.1"/>
    </source>
</evidence>
<dbReference type="FunFam" id="3.30.200.20:FF:000195">
    <property type="entry name" value="G-type lectin S-receptor-like serine/threonine-protein kinase"/>
    <property type="match status" value="1"/>
</dbReference>
<dbReference type="FunFam" id="3.50.4.10:FF:000002">
    <property type="entry name" value="G-type lectin S-receptor-like serine/threonine-protein kinase"/>
    <property type="match status" value="1"/>
</dbReference>
<name>A0AA88DZW8_FICCA</name>
<evidence type="ECO:0000259" key="22">
    <source>
        <dbReference type="PROSITE" id="PS50948"/>
    </source>
</evidence>
<evidence type="ECO:0000256" key="14">
    <source>
        <dbReference type="ARBA" id="ARBA00023180"/>
    </source>
</evidence>
<evidence type="ECO:0000256" key="19">
    <source>
        <dbReference type="SAM" id="SignalP"/>
    </source>
</evidence>
<evidence type="ECO:0000256" key="2">
    <source>
        <dbReference type="ARBA" id="ARBA00022527"/>
    </source>
</evidence>
<keyword evidence="5 18" id="KW-0812">Transmembrane</keyword>
<keyword evidence="8 17" id="KW-0418">Kinase</keyword>
<evidence type="ECO:0000256" key="17">
    <source>
        <dbReference type="PIRNR" id="PIRNR000641"/>
    </source>
</evidence>
<dbReference type="PIRSF" id="PIRSF000641">
    <property type="entry name" value="SRK"/>
    <property type="match status" value="1"/>
</dbReference>
<dbReference type="InterPro" id="IPR036426">
    <property type="entry name" value="Bulb-type_lectin_dom_sf"/>
</dbReference>
<dbReference type="CDD" id="cd00028">
    <property type="entry name" value="B_lectin"/>
    <property type="match status" value="1"/>
</dbReference>
<dbReference type="SMART" id="SM00473">
    <property type="entry name" value="PAN_AP"/>
    <property type="match status" value="1"/>
</dbReference>
<evidence type="ECO:0000256" key="10">
    <source>
        <dbReference type="ARBA" id="ARBA00022989"/>
    </source>
</evidence>
<gene>
    <name evidence="23" type="ORF">TIFTF001_031043</name>
</gene>
<dbReference type="PANTHER" id="PTHR32444">
    <property type="entry name" value="BULB-TYPE LECTIN DOMAIN-CONTAINING PROTEIN"/>
    <property type="match status" value="1"/>
</dbReference>
<feature type="chain" id="PRO_5041709096" description="Receptor-like serine/threonine-protein kinase" evidence="19">
    <location>
        <begin position="25"/>
        <end position="821"/>
    </location>
</feature>
<dbReference type="InterPro" id="IPR000858">
    <property type="entry name" value="S_locus_glycoprot_dom"/>
</dbReference>
<protein>
    <recommendedName>
        <fullName evidence="17">Receptor-like serine/threonine-protein kinase</fullName>
        <ecNumber evidence="17">2.7.11.1</ecNumber>
    </recommendedName>
</protein>
<evidence type="ECO:0000256" key="6">
    <source>
        <dbReference type="ARBA" id="ARBA00022729"/>
    </source>
</evidence>
<dbReference type="AlphaFoldDB" id="A0AA88DZW8"/>
<dbReference type="GO" id="GO:0016020">
    <property type="term" value="C:membrane"/>
    <property type="evidence" value="ECO:0007669"/>
    <property type="project" value="UniProtKB-SubCell"/>
</dbReference>
<dbReference type="EMBL" id="BTGU01000120">
    <property type="protein sequence ID" value="GMN61964.1"/>
    <property type="molecule type" value="Genomic_DNA"/>
</dbReference>
<dbReference type="FunFam" id="2.90.10.10:FF:000001">
    <property type="entry name" value="G-type lectin S-receptor-like serine/threonine-protein kinase"/>
    <property type="match status" value="1"/>
</dbReference>
<comment type="catalytic activity">
    <reaction evidence="15 17">
        <text>L-threonyl-[protein] + ATP = O-phospho-L-threonyl-[protein] + ADP + H(+)</text>
        <dbReference type="Rhea" id="RHEA:46608"/>
        <dbReference type="Rhea" id="RHEA-COMP:11060"/>
        <dbReference type="Rhea" id="RHEA-COMP:11605"/>
        <dbReference type="ChEBI" id="CHEBI:15378"/>
        <dbReference type="ChEBI" id="CHEBI:30013"/>
        <dbReference type="ChEBI" id="CHEBI:30616"/>
        <dbReference type="ChEBI" id="CHEBI:61977"/>
        <dbReference type="ChEBI" id="CHEBI:456216"/>
        <dbReference type="EC" id="2.7.11.1"/>
    </reaction>
</comment>
<dbReference type="GO" id="GO:0005524">
    <property type="term" value="F:ATP binding"/>
    <property type="evidence" value="ECO:0007669"/>
    <property type="project" value="UniProtKB-KW"/>
</dbReference>
<dbReference type="Pfam" id="PF11883">
    <property type="entry name" value="DUF3403"/>
    <property type="match status" value="1"/>
</dbReference>
<dbReference type="PROSITE" id="PS50927">
    <property type="entry name" value="BULB_LECTIN"/>
    <property type="match status" value="1"/>
</dbReference>
<dbReference type="Pfam" id="PF01453">
    <property type="entry name" value="B_lectin"/>
    <property type="match status" value="1"/>
</dbReference>
<dbReference type="FunFam" id="1.10.510.10:FF:000060">
    <property type="entry name" value="G-type lectin S-receptor-like serine/threonine-protein kinase"/>
    <property type="match status" value="1"/>
</dbReference>
<evidence type="ECO:0000256" key="8">
    <source>
        <dbReference type="ARBA" id="ARBA00022777"/>
    </source>
</evidence>
<dbReference type="PROSITE" id="PS00108">
    <property type="entry name" value="PROTEIN_KINASE_ST"/>
    <property type="match status" value="1"/>
</dbReference>
<evidence type="ECO:0000256" key="3">
    <source>
        <dbReference type="ARBA" id="ARBA00022553"/>
    </source>
</evidence>
<keyword evidence="7 17" id="KW-0547">Nucleotide-binding</keyword>
<dbReference type="PROSITE" id="PS50948">
    <property type="entry name" value="PAN"/>
    <property type="match status" value="1"/>
</dbReference>
<feature type="domain" description="Apple" evidence="22">
    <location>
        <begin position="342"/>
        <end position="426"/>
    </location>
</feature>
<evidence type="ECO:0000256" key="18">
    <source>
        <dbReference type="SAM" id="Phobius"/>
    </source>
</evidence>
<reference evidence="23" key="1">
    <citation type="submission" date="2023-07" db="EMBL/GenBank/DDBJ databases">
        <title>draft genome sequence of fig (Ficus carica).</title>
        <authorList>
            <person name="Takahashi T."/>
            <person name="Nishimura K."/>
        </authorList>
    </citation>
    <scope>NUCLEOTIDE SEQUENCE</scope>
</reference>
<evidence type="ECO:0000256" key="4">
    <source>
        <dbReference type="ARBA" id="ARBA00022679"/>
    </source>
</evidence>
<dbReference type="CDD" id="cd01098">
    <property type="entry name" value="PAN_AP_plant"/>
    <property type="match status" value="1"/>
</dbReference>
<organism evidence="23 24">
    <name type="scientific">Ficus carica</name>
    <name type="common">Common fig</name>
    <dbReference type="NCBI Taxonomy" id="3494"/>
    <lineage>
        <taxon>Eukaryota</taxon>
        <taxon>Viridiplantae</taxon>
        <taxon>Streptophyta</taxon>
        <taxon>Embryophyta</taxon>
        <taxon>Tracheophyta</taxon>
        <taxon>Spermatophyta</taxon>
        <taxon>Magnoliopsida</taxon>
        <taxon>eudicotyledons</taxon>
        <taxon>Gunneridae</taxon>
        <taxon>Pentapetalae</taxon>
        <taxon>rosids</taxon>
        <taxon>fabids</taxon>
        <taxon>Rosales</taxon>
        <taxon>Moraceae</taxon>
        <taxon>Ficeae</taxon>
        <taxon>Ficus</taxon>
    </lineage>
</organism>
<dbReference type="Pfam" id="PF08276">
    <property type="entry name" value="PAN_2"/>
    <property type="match status" value="1"/>
</dbReference>
<dbReference type="GO" id="GO:0048544">
    <property type="term" value="P:recognition of pollen"/>
    <property type="evidence" value="ECO:0007669"/>
    <property type="project" value="InterPro"/>
</dbReference>
<keyword evidence="6 19" id="KW-0732">Signal</keyword>
<dbReference type="InterPro" id="IPR001480">
    <property type="entry name" value="Bulb-type_lectin_dom"/>
</dbReference>
<comment type="catalytic activity">
    <reaction evidence="16 17">
        <text>L-seryl-[protein] + ATP = O-phospho-L-seryl-[protein] + ADP + H(+)</text>
        <dbReference type="Rhea" id="RHEA:17989"/>
        <dbReference type="Rhea" id="RHEA-COMP:9863"/>
        <dbReference type="Rhea" id="RHEA-COMP:11604"/>
        <dbReference type="ChEBI" id="CHEBI:15378"/>
        <dbReference type="ChEBI" id="CHEBI:29999"/>
        <dbReference type="ChEBI" id="CHEBI:30616"/>
        <dbReference type="ChEBI" id="CHEBI:83421"/>
        <dbReference type="ChEBI" id="CHEBI:456216"/>
        <dbReference type="EC" id="2.7.11.1"/>
    </reaction>
</comment>
<dbReference type="SMART" id="SM00108">
    <property type="entry name" value="B_lectin"/>
    <property type="match status" value="1"/>
</dbReference>
<dbReference type="Gene3D" id="1.10.510.10">
    <property type="entry name" value="Transferase(Phosphotransferase) domain 1"/>
    <property type="match status" value="1"/>
</dbReference>
<comment type="similarity">
    <text evidence="17">Belongs to the protein kinase superfamily. Ser/Thr protein kinase family.</text>
</comment>
<keyword evidence="3" id="KW-0597">Phosphoprotein</keyword>
<keyword evidence="13" id="KW-0675">Receptor</keyword>
<feature type="domain" description="Protein kinase" evidence="20">
    <location>
        <begin position="501"/>
        <end position="781"/>
    </location>
</feature>
<dbReference type="Gene3D" id="3.30.200.20">
    <property type="entry name" value="Phosphorylase Kinase, domain 1"/>
    <property type="match status" value="1"/>
</dbReference>
<dbReference type="InterPro" id="IPR003609">
    <property type="entry name" value="Pan_app"/>
</dbReference>
<dbReference type="Gene3D" id="2.90.10.10">
    <property type="entry name" value="Bulb-type lectin domain"/>
    <property type="match status" value="1"/>
</dbReference>
<dbReference type="SMART" id="SM00220">
    <property type="entry name" value="S_TKc"/>
    <property type="match status" value="1"/>
</dbReference>
<dbReference type="Proteomes" id="UP001187192">
    <property type="component" value="Unassembled WGS sequence"/>
</dbReference>
<dbReference type="InterPro" id="IPR000719">
    <property type="entry name" value="Prot_kinase_dom"/>
</dbReference>
<evidence type="ECO:0000256" key="1">
    <source>
        <dbReference type="ARBA" id="ARBA00004479"/>
    </source>
</evidence>
<feature type="domain" description="Bulb-type lectin" evidence="21">
    <location>
        <begin position="25"/>
        <end position="147"/>
    </location>
</feature>
<dbReference type="Pfam" id="PF07714">
    <property type="entry name" value="PK_Tyr_Ser-Thr"/>
    <property type="match status" value="1"/>
</dbReference>
<keyword evidence="11 18" id="KW-0472">Membrane</keyword>
<sequence length="821" mass="92003">MAIFFSMFIPTTIFLFSLFVFSFASDSISPIQSIGDGAGTLVSREGRFELGFFSPGNTMNRYLGIWYKNIPVITVVWVANRCNPINDSSGVLMLNSTGNVMLLYQNTSVVWSTGLVGQAEKPILQLLDSGNLVLREEKDANSETYLWQSFDYPSDTLIPGIKLGWDLKKGLNRHLTAWKNTDDPCPGDLSYELEPYAYPEVYIRKGTKKYYRSGPWNGLGFAGSQQLRSNSSDGINFVNNDEEVYYTYYVTDKSVTSRLFLNPATSTRQRLTWSEEERSWSILSSAPTDYCGNYGLCGANGNCVITDKPICQCLKGFKPKSQEKWSSMEWSDGCVRDKPPSCQGKDMDGFVKFEHLKPPDTTHTWVNKSMNLKECRAKCLSNCSCTAYSNFNISGEGSGCVIWFGDLIDIRQVQANEQDLYVRTPTSELAKSNLKVRAAIGAVIAGVVLVSLLVGFYICRRASKEKTERNLVLSPKVGGGKEDLELPLVNLSTITSATQNFSIDNKLGEGGFGPVYRGRLKDGQEIAVKRLSRISGQGVDEFKNEVILIAKLQHRNLVKILGCCIKGEEKMLIYEYMPNKSLDFFIFDHKKRELLEWPTRFKIINGIARGLLYLHQDSRLRIIHRDLKASNILLDFEMNPKISDFGLARTVGGDDQLEGKTKRVIGTYGYMAPEYAFNGRFSIKSDVFSFGILVLEILSGIKSRGFHQENQGLTLIGHAWNLMKEGRAFELVDACLRDSHQNLQEVLRCIHIGLLCVQQCPADRPNMSSVVVMLSSEQTNLPEPKPPGYFMETNSPEGDHCMRNAESSSTNKLTITVLKAR</sequence>
<dbReference type="Gramene" id="FCD_00030414-RA">
    <property type="protein sequence ID" value="FCD_00030414-RA:cds"/>
    <property type="gene ID" value="FCD_00030414"/>
</dbReference>
<dbReference type="InterPro" id="IPR024171">
    <property type="entry name" value="SRK-like_kinase"/>
</dbReference>
<dbReference type="Pfam" id="PF00954">
    <property type="entry name" value="S_locus_glycop"/>
    <property type="match status" value="1"/>
</dbReference>
<dbReference type="SUPFAM" id="SSF51110">
    <property type="entry name" value="alpha-D-mannose-specific plant lectins"/>
    <property type="match status" value="1"/>
</dbReference>
<keyword evidence="9 17" id="KW-0067">ATP-binding</keyword>
<evidence type="ECO:0000259" key="21">
    <source>
        <dbReference type="PROSITE" id="PS50927"/>
    </source>
</evidence>
<dbReference type="PANTHER" id="PTHR32444:SF234">
    <property type="entry name" value="RECEPTOR-LIKE SERINE_THREONINE-PROTEIN KINASE"/>
    <property type="match status" value="1"/>
</dbReference>
<dbReference type="SUPFAM" id="SSF56112">
    <property type="entry name" value="Protein kinase-like (PK-like)"/>
    <property type="match status" value="1"/>
</dbReference>
<keyword evidence="24" id="KW-1185">Reference proteome</keyword>
<feature type="signal peptide" evidence="19">
    <location>
        <begin position="1"/>
        <end position="24"/>
    </location>
</feature>
<feature type="transmembrane region" description="Helical" evidence="18">
    <location>
        <begin position="438"/>
        <end position="459"/>
    </location>
</feature>
<dbReference type="CDD" id="cd14066">
    <property type="entry name" value="STKc_IRAK"/>
    <property type="match status" value="1"/>
</dbReference>
<dbReference type="InterPro" id="IPR011009">
    <property type="entry name" value="Kinase-like_dom_sf"/>
</dbReference>
<evidence type="ECO:0000256" key="7">
    <source>
        <dbReference type="ARBA" id="ARBA00022741"/>
    </source>
</evidence>
<proteinExistence type="inferred from homology"/>
<keyword evidence="14" id="KW-0325">Glycoprotein</keyword>
<keyword evidence="10 18" id="KW-1133">Transmembrane helix</keyword>
<evidence type="ECO:0000259" key="20">
    <source>
        <dbReference type="PROSITE" id="PS50011"/>
    </source>
</evidence>
<dbReference type="PROSITE" id="PS50011">
    <property type="entry name" value="PROTEIN_KINASE_DOM"/>
    <property type="match status" value="1"/>
</dbReference>
<evidence type="ECO:0000256" key="15">
    <source>
        <dbReference type="ARBA" id="ARBA00047899"/>
    </source>
</evidence>
<evidence type="ECO:0000313" key="24">
    <source>
        <dbReference type="Proteomes" id="UP001187192"/>
    </source>
</evidence>
<dbReference type="InterPro" id="IPR008271">
    <property type="entry name" value="Ser/Thr_kinase_AS"/>
</dbReference>
<evidence type="ECO:0000256" key="11">
    <source>
        <dbReference type="ARBA" id="ARBA00023136"/>
    </source>
</evidence>
<evidence type="ECO:0000256" key="12">
    <source>
        <dbReference type="ARBA" id="ARBA00023157"/>
    </source>
</evidence>
<keyword evidence="2 17" id="KW-0723">Serine/threonine-protein kinase</keyword>
<dbReference type="InterPro" id="IPR001245">
    <property type="entry name" value="Ser-Thr/Tyr_kinase_cat_dom"/>
</dbReference>
<evidence type="ECO:0000256" key="5">
    <source>
        <dbReference type="ARBA" id="ARBA00022692"/>
    </source>
</evidence>
<keyword evidence="12" id="KW-1015">Disulfide bond</keyword>
<comment type="caution">
    <text evidence="23">The sequence shown here is derived from an EMBL/GenBank/DDBJ whole genome shotgun (WGS) entry which is preliminary data.</text>
</comment>
<evidence type="ECO:0000256" key="13">
    <source>
        <dbReference type="ARBA" id="ARBA00023170"/>
    </source>
</evidence>
<evidence type="ECO:0000256" key="9">
    <source>
        <dbReference type="ARBA" id="ARBA00022840"/>
    </source>
</evidence>
<evidence type="ECO:0000256" key="16">
    <source>
        <dbReference type="ARBA" id="ARBA00048679"/>
    </source>
</evidence>